<feature type="non-terminal residue" evidence="3">
    <location>
        <position position="215"/>
    </location>
</feature>
<feature type="compositionally biased region" description="Basic and acidic residues" evidence="1">
    <location>
        <begin position="21"/>
        <end position="35"/>
    </location>
</feature>
<feature type="region of interest" description="Disordered" evidence="1">
    <location>
        <begin position="1"/>
        <end position="35"/>
    </location>
</feature>
<sequence>MFQPEQKYNNGTSTSLTTDPTHGESTKSIDLKDPGKWPNTISDADRCFLVSRLLNEGKIEPDLNNTLRDGRQLTKEWFTKIMPNGLKVHRTWLVYSKSNNSLYCIPCKLFSHTEHQHPHKISALAKDEGFTQWKKLSERIPEHENSLNHKQCFCAWKNLESSLSKRSGIDKELQDMIALEEAHWKGVLYAIIDVILHLAKDGSPLRGSNENLDFS</sequence>
<dbReference type="SMART" id="SM00597">
    <property type="entry name" value="ZnF_TTF"/>
    <property type="match status" value="1"/>
</dbReference>
<name>A0A1B6JZ34_9HEMI</name>
<protein>
    <recommendedName>
        <fullName evidence="2">TTF-type domain-containing protein</fullName>
    </recommendedName>
</protein>
<dbReference type="EMBL" id="GECU01003249">
    <property type="protein sequence ID" value="JAT04458.1"/>
    <property type="molecule type" value="Transcribed_RNA"/>
</dbReference>
<accession>A0A1B6JZ34</accession>
<dbReference type="AlphaFoldDB" id="A0A1B6JZ34"/>
<dbReference type="PANTHER" id="PTHR45749">
    <property type="match status" value="1"/>
</dbReference>
<dbReference type="PANTHER" id="PTHR45749:SF21">
    <property type="entry name" value="DUF4371 DOMAIN-CONTAINING PROTEIN"/>
    <property type="match status" value="1"/>
</dbReference>
<evidence type="ECO:0000256" key="1">
    <source>
        <dbReference type="SAM" id="MobiDB-lite"/>
    </source>
</evidence>
<evidence type="ECO:0000259" key="2">
    <source>
        <dbReference type="SMART" id="SM00597"/>
    </source>
</evidence>
<evidence type="ECO:0000313" key="3">
    <source>
        <dbReference type="EMBL" id="JAT04458.1"/>
    </source>
</evidence>
<gene>
    <name evidence="3" type="ORF">g.22561</name>
</gene>
<feature type="compositionally biased region" description="Polar residues" evidence="1">
    <location>
        <begin position="1"/>
        <end position="20"/>
    </location>
</feature>
<reference evidence="3" key="1">
    <citation type="submission" date="2015-11" db="EMBL/GenBank/DDBJ databases">
        <title>De novo transcriptome assembly of four potential Pierce s Disease insect vectors from Arizona vineyards.</title>
        <authorList>
            <person name="Tassone E.E."/>
        </authorList>
    </citation>
    <scope>NUCLEOTIDE SEQUENCE</scope>
</reference>
<proteinExistence type="predicted"/>
<dbReference type="InterPro" id="IPR006580">
    <property type="entry name" value="Znf_TTF"/>
</dbReference>
<feature type="domain" description="TTF-type" evidence="2">
    <location>
        <begin position="80"/>
        <end position="168"/>
    </location>
</feature>
<organism evidence="3">
    <name type="scientific">Homalodisca liturata</name>
    <dbReference type="NCBI Taxonomy" id="320908"/>
    <lineage>
        <taxon>Eukaryota</taxon>
        <taxon>Metazoa</taxon>
        <taxon>Ecdysozoa</taxon>
        <taxon>Arthropoda</taxon>
        <taxon>Hexapoda</taxon>
        <taxon>Insecta</taxon>
        <taxon>Pterygota</taxon>
        <taxon>Neoptera</taxon>
        <taxon>Paraneoptera</taxon>
        <taxon>Hemiptera</taxon>
        <taxon>Auchenorrhyncha</taxon>
        <taxon>Membracoidea</taxon>
        <taxon>Cicadellidae</taxon>
        <taxon>Cicadellinae</taxon>
        <taxon>Proconiini</taxon>
        <taxon>Homalodisca</taxon>
    </lineage>
</organism>